<dbReference type="InParanoid" id="Q9HQ88"/>
<gene>
    <name evidence="3" type="primary">hflX2</name>
    <name evidence="3" type="ordered locus">VNG_1275G</name>
</gene>
<dbReference type="InterPro" id="IPR030394">
    <property type="entry name" value="G_HFLX_dom"/>
</dbReference>
<evidence type="ECO:0000259" key="2">
    <source>
        <dbReference type="PROSITE" id="PS51705"/>
    </source>
</evidence>
<dbReference type="GO" id="GO:0005737">
    <property type="term" value="C:cytoplasm"/>
    <property type="evidence" value="ECO:0000318"/>
    <property type="project" value="GO_Central"/>
</dbReference>
<evidence type="ECO:0000313" key="3">
    <source>
        <dbReference type="EMBL" id="AAG19628.1"/>
    </source>
</evidence>
<organism evidence="3 4">
    <name type="scientific">Halobacterium salinarum (strain ATCC 700922 / JCM 11081 / NRC-1)</name>
    <name type="common">Halobacterium halobium</name>
    <dbReference type="NCBI Taxonomy" id="64091"/>
    <lineage>
        <taxon>Archaea</taxon>
        <taxon>Methanobacteriati</taxon>
        <taxon>Methanobacteriota</taxon>
        <taxon>Stenosarchaea group</taxon>
        <taxon>Halobacteria</taxon>
        <taxon>Halobacteriales</taxon>
        <taxon>Halobacteriaceae</taxon>
        <taxon>Halobacterium</taxon>
        <taxon>Halobacterium salinarum NRC-34001</taxon>
    </lineage>
</organism>
<dbReference type="PANTHER" id="PTHR10229:SF8">
    <property type="entry name" value="GTPASE HFLX"/>
    <property type="match status" value="1"/>
</dbReference>
<evidence type="ECO:0000313" key="4">
    <source>
        <dbReference type="Proteomes" id="UP000000554"/>
    </source>
</evidence>
<dbReference type="GO" id="GO:0005525">
    <property type="term" value="F:GTP binding"/>
    <property type="evidence" value="ECO:0007669"/>
    <property type="project" value="InterPro"/>
</dbReference>
<dbReference type="PaxDb" id="64091-VNG_1275G"/>
<dbReference type="PIR" id="H84282">
    <property type="entry name" value="H84282"/>
</dbReference>
<dbReference type="PATRIC" id="fig|64091.14.peg.976"/>
<dbReference type="CDD" id="cd01878">
    <property type="entry name" value="HflX"/>
    <property type="match status" value="1"/>
</dbReference>
<sequence>MGLGEYDESREQDIKARISRIRDELSNIEKTEQQRRETRRESGFDLVALAGYTNAGKSTLLRRLAADVAVDENDDRHPDLDTTAESQDDLFTTLGTTTRRMELARRDVLLTDTVGFISDLPHWLVESFKSTLESVYQADLVLLVVDASEPLADIQEKLATSHDTLYERNEAPIVTVFNKTDRVEDAALAEKMEALAALAPAPVAVSARDASNLEELRERIDAALPARERERLVLPMTEDTMSVVSWVHDHAHVRTVDYGDQEVVIDFEARPTIVERSHAKASDLVAEA</sequence>
<dbReference type="FunCoup" id="Q9HQ88">
    <property type="interactions" value="66"/>
</dbReference>
<dbReference type="Pfam" id="PF01926">
    <property type="entry name" value="MMR_HSR1"/>
    <property type="match status" value="1"/>
</dbReference>
<reference evidence="3 4" key="1">
    <citation type="journal article" date="2000" name="Proc. Natl. Acad. Sci. U.S.A.">
        <title>Genome sequence of Halobacterium species NRC-1.</title>
        <authorList>
            <person name="Ng W.V."/>
            <person name="Kennedy S.P."/>
            <person name="Mahairas G.G."/>
            <person name="Berquist B."/>
            <person name="Pan M."/>
            <person name="Shukla H.D."/>
            <person name="Lasky S.R."/>
            <person name="Baliga N.S."/>
            <person name="Thorsson V."/>
            <person name="Sbrogna J."/>
            <person name="Swartzell S."/>
            <person name="Weir D."/>
            <person name="Hall J."/>
            <person name="Dahl T.A."/>
            <person name="Welti R."/>
            <person name="Goo Y.A."/>
            <person name="Leithauser B."/>
            <person name="Keller K."/>
            <person name="Cruz R."/>
            <person name="Danson M.J."/>
            <person name="Hough D.W."/>
            <person name="Maddocks D.G."/>
            <person name="Jablonski P.E."/>
            <person name="Krebs M.P."/>
            <person name="Angevine C.M."/>
            <person name="Dale H."/>
            <person name="Isenbarger T.A."/>
            <person name="Peck R.F."/>
            <person name="Pohlschroder M."/>
            <person name="Spudich J.L."/>
            <person name="Jung K.W."/>
            <person name="Alam M."/>
            <person name="Freitas T."/>
            <person name="Hou S."/>
            <person name="Daniels C.J."/>
            <person name="Dennis P.P."/>
            <person name="Omer A.D."/>
            <person name="Ebhardt H."/>
            <person name="Lowe T.M."/>
            <person name="Liang P."/>
            <person name="Riley M."/>
            <person name="Hood L."/>
            <person name="DasSarma S."/>
        </authorList>
    </citation>
    <scope>NUCLEOTIDE SEQUENCE [LARGE SCALE GENOMIC DNA]</scope>
    <source>
        <strain evidence="4">ATCC 700922 / JCM 11081 / NRC-1</strain>
    </source>
</reference>
<dbReference type="STRING" id="64091.VNG_1275G"/>
<dbReference type="EMBL" id="AE004437">
    <property type="protein sequence ID" value="AAG19628.1"/>
    <property type="molecule type" value="Genomic_DNA"/>
</dbReference>
<proteinExistence type="predicted"/>
<feature type="domain" description="Hflx-type G" evidence="2">
    <location>
        <begin position="45"/>
        <end position="228"/>
    </location>
</feature>
<dbReference type="InterPro" id="IPR027417">
    <property type="entry name" value="P-loop_NTPase"/>
</dbReference>
<dbReference type="PRINTS" id="PR00326">
    <property type="entry name" value="GTP1OBG"/>
</dbReference>
<dbReference type="HOGENOM" id="CLU_019597_2_0_2"/>
<protein>
    <submittedName>
        <fullName evidence="3">GTP-binding protein</fullName>
    </submittedName>
</protein>
<keyword evidence="4" id="KW-1185">Reference proteome</keyword>
<dbReference type="Gene3D" id="3.40.50.300">
    <property type="entry name" value="P-loop containing nucleotide triphosphate hydrolases"/>
    <property type="match status" value="1"/>
</dbReference>
<dbReference type="GO" id="GO:0043022">
    <property type="term" value="F:ribosome binding"/>
    <property type="evidence" value="ECO:0000318"/>
    <property type="project" value="GO_Central"/>
</dbReference>
<dbReference type="SUPFAM" id="SSF52540">
    <property type="entry name" value="P-loop containing nucleoside triphosphate hydrolases"/>
    <property type="match status" value="1"/>
</dbReference>
<keyword evidence="1" id="KW-0175">Coiled coil</keyword>
<dbReference type="KEGG" id="hal:VNG_1275G"/>
<dbReference type="AlphaFoldDB" id="Q9HQ88"/>
<dbReference type="PANTHER" id="PTHR10229">
    <property type="entry name" value="GTP-BINDING PROTEIN HFLX"/>
    <property type="match status" value="1"/>
</dbReference>
<accession>Q9HQ88</accession>
<name>Q9HQ88_HALSA</name>
<feature type="coiled-coil region" evidence="1">
    <location>
        <begin position="11"/>
        <end position="41"/>
    </location>
</feature>
<dbReference type="Proteomes" id="UP000000554">
    <property type="component" value="Chromosome"/>
</dbReference>
<dbReference type="InterPro" id="IPR016496">
    <property type="entry name" value="GTPase_HflX"/>
</dbReference>
<evidence type="ECO:0000256" key="1">
    <source>
        <dbReference type="SAM" id="Coils"/>
    </source>
</evidence>
<dbReference type="InterPro" id="IPR006073">
    <property type="entry name" value="GTP-bd"/>
</dbReference>
<dbReference type="PROSITE" id="PS51705">
    <property type="entry name" value="G_HFLX"/>
    <property type="match status" value="1"/>
</dbReference>